<keyword evidence="1" id="KW-0812">Transmembrane</keyword>
<sequence length="168" mass="18238">MASALFVVLCGGGLFLLFAGIGVWLILRYQKNKEKARQSLDWPKTTGRIIESRIAEHESEDEDGISTYTYSPVVRFEYQVAGITYTGDRMGIGPSVAISNRRKVEERIAYYPAGKNVPVFYNPQNPSEAVLEAGKTGKAELVAGIILVVIAVTILCIGSVVLLANSLG</sequence>
<dbReference type="STRING" id="360411.AC812_06575"/>
<evidence type="ECO:0000313" key="4">
    <source>
        <dbReference type="Proteomes" id="UP000050514"/>
    </source>
</evidence>
<feature type="transmembrane region" description="Helical" evidence="1">
    <location>
        <begin position="6"/>
        <end position="27"/>
    </location>
</feature>
<dbReference type="RefSeq" id="WP_061919325.1">
    <property type="nucleotide sequence ID" value="NZ_DF967971.1"/>
</dbReference>
<dbReference type="InterPro" id="IPR021994">
    <property type="entry name" value="DUF3592"/>
</dbReference>
<dbReference type="Proteomes" id="UP000050514">
    <property type="component" value="Unassembled WGS sequence"/>
</dbReference>
<feature type="transmembrane region" description="Helical" evidence="1">
    <location>
        <begin position="141"/>
        <end position="164"/>
    </location>
</feature>
<keyword evidence="1" id="KW-0472">Membrane</keyword>
<organism evidence="3 4">
    <name type="scientific">Bellilinea caldifistulae</name>
    <dbReference type="NCBI Taxonomy" id="360411"/>
    <lineage>
        <taxon>Bacteria</taxon>
        <taxon>Bacillati</taxon>
        <taxon>Chloroflexota</taxon>
        <taxon>Anaerolineae</taxon>
        <taxon>Anaerolineales</taxon>
        <taxon>Anaerolineaceae</taxon>
        <taxon>Bellilinea</taxon>
    </lineage>
</organism>
<reference evidence="3 4" key="1">
    <citation type="submission" date="2015-07" db="EMBL/GenBank/DDBJ databases">
        <title>Draft genome of Bellilinea caldifistulae DSM 17877.</title>
        <authorList>
            <person name="Hemp J."/>
            <person name="Ward L.M."/>
            <person name="Pace L.A."/>
            <person name="Fischer W.W."/>
        </authorList>
    </citation>
    <scope>NUCLEOTIDE SEQUENCE [LARGE SCALE GENOMIC DNA]</scope>
    <source>
        <strain evidence="3 4">GOMI-1</strain>
    </source>
</reference>
<feature type="domain" description="DUF3592" evidence="2">
    <location>
        <begin position="45"/>
        <end position="134"/>
    </location>
</feature>
<gene>
    <name evidence="3" type="ORF">AC812_06575</name>
</gene>
<accession>A0A0P6XMB0</accession>
<dbReference type="OrthoDB" id="165999at2"/>
<evidence type="ECO:0000256" key="1">
    <source>
        <dbReference type="SAM" id="Phobius"/>
    </source>
</evidence>
<evidence type="ECO:0000313" key="3">
    <source>
        <dbReference type="EMBL" id="KPL76325.1"/>
    </source>
</evidence>
<keyword evidence="4" id="KW-1185">Reference proteome</keyword>
<comment type="caution">
    <text evidence="3">The sequence shown here is derived from an EMBL/GenBank/DDBJ whole genome shotgun (WGS) entry which is preliminary data.</text>
</comment>
<protein>
    <recommendedName>
        <fullName evidence="2">DUF3592 domain-containing protein</fullName>
    </recommendedName>
</protein>
<dbReference type="EMBL" id="LGHJ01000012">
    <property type="protein sequence ID" value="KPL76325.1"/>
    <property type="molecule type" value="Genomic_DNA"/>
</dbReference>
<name>A0A0P6XMB0_9CHLR</name>
<dbReference type="Pfam" id="PF12158">
    <property type="entry name" value="DUF3592"/>
    <property type="match status" value="1"/>
</dbReference>
<dbReference type="AlphaFoldDB" id="A0A0P6XMB0"/>
<proteinExistence type="predicted"/>
<evidence type="ECO:0000259" key="2">
    <source>
        <dbReference type="Pfam" id="PF12158"/>
    </source>
</evidence>
<keyword evidence="1" id="KW-1133">Transmembrane helix</keyword>